<evidence type="ECO:0000313" key="2">
    <source>
        <dbReference type="EMBL" id="AMK76017.1"/>
    </source>
</evidence>
<sequence>MTTIADPVIGRWYKDLESNLTFKVVAIEGNDESVEVQFANGDLGEYDNESWYGSTIDYIEDPEDWSAPFDELEADDLGYTDPDRHARPDAEDLDISDLLD</sequence>
<dbReference type="KEGG" id="mdn:JT25_005845"/>
<dbReference type="Pfam" id="PF20549">
    <property type="entry name" value="DUF6763"/>
    <property type="match status" value="1"/>
</dbReference>
<accession>A0A126T1R6</accession>
<evidence type="ECO:0000256" key="1">
    <source>
        <dbReference type="SAM" id="MobiDB-lite"/>
    </source>
</evidence>
<dbReference type="Proteomes" id="UP000030512">
    <property type="component" value="Chromosome"/>
</dbReference>
<reference evidence="2 3" key="1">
    <citation type="journal article" date="2015" name="Environ. Microbiol.">
        <title>Methane oxidation coupled to nitrate reduction under hypoxia by the Gammaproteobacterium Methylomonas denitrificans, sp. nov. type strain FJG1.</title>
        <authorList>
            <person name="Kits K.D."/>
            <person name="Klotz M.G."/>
            <person name="Stein L.Y."/>
        </authorList>
    </citation>
    <scope>NUCLEOTIDE SEQUENCE [LARGE SCALE GENOMIC DNA]</scope>
    <source>
        <strain evidence="2 3">FJG1</strain>
    </source>
</reference>
<dbReference type="RefSeq" id="WP_036274362.1">
    <property type="nucleotide sequence ID" value="NZ_CP014476.1"/>
</dbReference>
<feature type="region of interest" description="Disordered" evidence="1">
    <location>
        <begin position="74"/>
        <end position="100"/>
    </location>
</feature>
<protein>
    <submittedName>
        <fullName evidence="2">Uncharacterized protein</fullName>
    </submittedName>
</protein>
<gene>
    <name evidence="2" type="ORF">JT25_005845</name>
</gene>
<dbReference type="InterPro" id="IPR046651">
    <property type="entry name" value="DUF6763"/>
</dbReference>
<dbReference type="STRING" id="1538553.JT25_005845"/>
<evidence type="ECO:0000313" key="3">
    <source>
        <dbReference type="Proteomes" id="UP000030512"/>
    </source>
</evidence>
<dbReference type="AlphaFoldDB" id="A0A126T1R6"/>
<name>A0A126T1R6_9GAMM</name>
<proteinExistence type="predicted"/>
<dbReference type="EMBL" id="CP014476">
    <property type="protein sequence ID" value="AMK76017.1"/>
    <property type="molecule type" value="Genomic_DNA"/>
</dbReference>
<dbReference type="OrthoDB" id="7062948at2"/>
<organism evidence="2 3">
    <name type="scientific">Methylomonas denitrificans</name>
    <dbReference type="NCBI Taxonomy" id="1538553"/>
    <lineage>
        <taxon>Bacteria</taxon>
        <taxon>Pseudomonadati</taxon>
        <taxon>Pseudomonadota</taxon>
        <taxon>Gammaproteobacteria</taxon>
        <taxon>Methylococcales</taxon>
        <taxon>Methylococcaceae</taxon>
        <taxon>Methylomonas</taxon>
    </lineage>
</organism>
<feature type="compositionally biased region" description="Basic and acidic residues" evidence="1">
    <location>
        <begin position="81"/>
        <end position="90"/>
    </location>
</feature>
<keyword evidence="3" id="KW-1185">Reference proteome</keyword>
<feature type="compositionally biased region" description="Acidic residues" evidence="1">
    <location>
        <begin position="91"/>
        <end position="100"/>
    </location>
</feature>